<dbReference type="InterPro" id="IPR011006">
    <property type="entry name" value="CheY-like_superfamily"/>
</dbReference>
<dbReference type="SMART" id="SM00471">
    <property type="entry name" value="HDc"/>
    <property type="match status" value="1"/>
</dbReference>
<dbReference type="InterPro" id="IPR006674">
    <property type="entry name" value="HD_domain"/>
</dbReference>
<feature type="domain" description="Response regulatory" evidence="3">
    <location>
        <begin position="4"/>
        <end position="121"/>
    </location>
</feature>
<comment type="caution">
    <text evidence="6">The sequence shown here is derived from an EMBL/GenBank/DDBJ whole genome shotgun (WGS) entry which is preliminary data.</text>
</comment>
<dbReference type="EMBL" id="JABFRW010000019">
    <property type="protein sequence ID" value="NOT32879.1"/>
    <property type="molecule type" value="Genomic_DNA"/>
</dbReference>
<dbReference type="Pfam" id="PF00072">
    <property type="entry name" value="Response_reg"/>
    <property type="match status" value="1"/>
</dbReference>
<proteinExistence type="predicted"/>
<protein>
    <submittedName>
        <fullName evidence="6">Response regulator</fullName>
    </submittedName>
</protein>
<dbReference type="SUPFAM" id="SSF109604">
    <property type="entry name" value="HD-domain/PDEase-like"/>
    <property type="match status" value="1"/>
</dbReference>
<dbReference type="PROSITE" id="PS51831">
    <property type="entry name" value="HD"/>
    <property type="match status" value="1"/>
</dbReference>
<evidence type="ECO:0000259" key="3">
    <source>
        <dbReference type="PROSITE" id="PS50110"/>
    </source>
</evidence>
<dbReference type="InterPro" id="IPR006675">
    <property type="entry name" value="HDIG_dom"/>
</dbReference>
<gene>
    <name evidence="6" type="ORF">HOP12_01780</name>
</gene>
<dbReference type="PROSITE" id="PS51832">
    <property type="entry name" value="HD_GYP"/>
    <property type="match status" value="1"/>
</dbReference>
<name>A0A849SUK1_UNCEI</name>
<dbReference type="Pfam" id="PF13487">
    <property type="entry name" value="HD_5"/>
    <property type="match status" value="1"/>
</dbReference>
<evidence type="ECO:0000259" key="4">
    <source>
        <dbReference type="PROSITE" id="PS51831"/>
    </source>
</evidence>
<dbReference type="SUPFAM" id="SSF52172">
    <property type="entry name" value="CheY-like"/>
    <property type="match status" value="1"/>
</dbReference>
<dbReference type="PANTHER" id="PTHR45228">
    <property type="entry name" value="CYCLIC DI-GMP PHOSPHODIESTERASE TM_0186-RELATED"/>
    <property type="match status" value="1"/>
</dbReference>
<dbReference type="InterPro" id="IPR001789">
    <property type="entry name" value="Sig_transdc_resp-reg_receiver"/>
</dbReference>
<evidence type="ECO:0000256" key="1">
    <source>
        <dbReference type="PROSITE-ProRule" id="PRU00169"/>
    </source>
</evidence>
<dbReference type="InterPro" id="IPR003607">
    <property type="entry name" value="HD/PDEase_dom"/>
</dbReference>
<dbReference type="Gene3D" id="1.10.3210.10">
    <property type="entry name" value="Hypothetical protein af1432"/>
    <property type="match status" value="1"/>
</dbReference>
<reference evidence="6 7" key="1">
    <citation type="submission" date="2020-04" db="EMBL/GenBank/DDBJ databases">
        <title>Metagenomic profiling of ammonia- and methane-oxidizing microorganisms in a Dutch drinking water treatment plant.</title>
        <authorList>
            <person name="Poghosyan L."/>
            <person name="Leucker S."/>
        </authorList>
    </citation>
    <scope>NUCLEOTIDE SEQUENCE [LARGE SCALE GENOMIC DNA]</scope>
    <source>
        <strain evidence="6">S-RSF-IL-03</strain>
    </source>
</reference>
<dbReference type="NCBIfam" id="TIGR00277">
    <property type="entry name" value="HDIG"/>
    <property type="match status" value="1"/>
</dbReference>
<evidence type="ECO:0000313" key="7">
    <source>
        <dbReference type="Proteomes" id="UP000580839"/>
    </source>
</evidence>
<dbReference type="InterPro" id="IPR052020">
    <property type="entry name" value="Cyclic_di-GMP/3'3'-cGAMP_PDE"/>
</dbReference>
<evidence type="ECO:0000313" key="6">
    <source>
        <dbReference type="EMBL" id="NOT32879.1"/>
    </source>
</evidence>
<feature type="domain" description="HD-GYP" evidence="5">
    <location>
        <begin position="129"/>
        <end position="324"/>
    </location>
</feature>
<dbReference type="CDD" id="cd00077">
    <property type="entry name" value="HDc"/>
    <property type="match status" value="1"/>
</dbReference>
<dbReference type="Gene3D" id="3.40.50.2300">
    <property type="match status" value="1"/>
</dbReference>
<evidence type="ECO:0000256" key="2">
    <source>
        <dbReference type="SAM" id="MobiDB-lite"/>
    </source>
</evidence>
<accession>A0A849SUK1</accession>
<sequence>MADRILVVEDDERQLRVLQRFLEHEGYEFLAATDGTQALERVAEARPDLVLLDVRLPGALDGFAVCRRLKENEATALIPVTFLTSVEEVETRRQGLEAGADDFMQKPFDAGLLRARLKAQLRIKRLTDQLERTETVIFSMARWVEVKDPYTEGHLRRIAGYGESIASALGLSAAERRIVRFAGILHDIGKIGVRESILGKPGPLTPDEMTELQRHAEYGASIIRPMRFAPEVGPIILAHHEHWDGRGYPQGLSGEAIPIGARIIAVVDAWDAMTTDRPYRRQLDRAEAIRRLRAGAGTQWDPRVVEMLLVELAAGRLNPADLPESDLTGVEELGAERVGFVESGEREDEPGGRHAA</sequence>
<organism evidence="6 7">
    <name type="scientific">Eiseniibacteriota bacterium</name>
    <dbReference type="NCBI Taxonomy" id="2212470"/>
    <lineage>
        <taxon>Bacteria</taxon>
        <taxon>Candidatus Eiseniibacteriota</taxon>
    </lineage>
</organism>
<dbReference type="SMART" id="SM00448">
    <property type="entry name" value="REC"/>
    <property type="match status" value="1"/>
</dbReference>
<evidence type="ECO:0000259" key="5">
    <source>
        <dbReference type="PROSITE" id="PS51832"/>
    </source>
</evidence>
<dbReference type="GO" id="GO:0000160">
    <property type="term" value="P:phosphorelay signal transduction system"/>
    <property type="evidence" value="ECO:0007669"/>
    <property type="project" value="InterPro"/>
</dbReference>
<keyword evidence="1" id="KW-0597">Phosphoprotein</keyword>
<feature type="domain" description="HD" evidence="4">
    <location>
        <begin position="151"/>
        <end position="273"/>
    </location>
</feature>
<feature type="modified residue" description="4-aspartylphosphate" evidence="1">
    <location>
        <position position="53"/>
    </location>
</feature>
<dbReference type="Proteomes" id="UP000580839">
    <property type="component" value="Unassembled WGS sequence"/>
</dbReference>
<feature type="region of interest" description="Disordered" evidence="2">
    <location>
        <begin position="336"/>
        <end position="356"/>
    </location>
</feature>
<dbReference type="AlphaFoldDB" id="A0A849SUK1"/>
<dbReference type="PROSITE" id="PS50110">
    <property type="entry name" value="RESPONSE_REGULATORY"/>
    <property type="match status" value="1"/>
</dbReference>
<dbReference type="InterPro" id="IPR037522">
    <property type="entry name" value="HD_GYP_dom"/>
</dbReference>